<protein>
    <submittedName>
        <fullName evidence="2">Uncharacterized protein</fullName>
    </submittedName>
</protein>
<sequence>MADDPSAQHMVWEAVDPLTGIAATRSYCLALENETLLRSYACCAKLCRLLLAGHAVEDAKRQVWDLPESPQIFQTDVDAMGRPCDAKQRGPLHLRFFRVACNLGADGFVAFGDCAFAGADGEAALLGAEVPSLAVWAGTSAKEEARSQAVQAGLEEVMGLNLDWGRSVALGHRKDVRVYLDPPDQPPDPLQLGEDPLDVEVSCHVAVGLDGLLGLAACRAWTYGSGKAVIFGPRFQYLLLSLRDARHTLEAPDGQLWVAMELELSCGPLQLALSVSPSCLSAWRQLEQGEADLSWLQPAKIETMEPSVSSLCGLVPSPAPALHSAPKLVLVTGLPGCGAMDVAKSLAMSLRSGPVVDGHRFENLAELPGLAQTDQEWLVLCDVMRDPQELQALQPWTLCVLDAAVAGDALLRRLVRRRAALQTAQAVAVRSQVFLRPLTSQLLEALGTENTSPVLPVAKPGDMVRIFVPSPTAALDLQLLRRSLQQKLQAASSWSSLTTSPWHGLFCVEVKAPGASSAAAFWERPEAKEQRLLLTPRGELSAPQHWQEPLASTSGAVFWFAADAAEVSVLQKLCAGELAQCALQVPEERPWDLQTVPLEARLELQEQLRQRGPPPGYSFDGVRYINQEDYSTSKEHPEEGACLAQLVEQHNLQLAQRCRKAQEVLAGPRSCSPMRPPGNAAGRPPRPRAGYVQ</sequence>
<evidence type="ECO:0000256" key="1">
    <source>
        <dbReference type="SAM" id="MobiDB-lite"/>
    </source>
</evidence>
<gene>
    <name evidence="2" type="ORF">EVOR1521_LOCUS27267</name>
</gene>
<evidence type="ECO:0000313" key="3">
    <source>
        <dbReference type="Proteomes" id="UP001178507"/>
    </source>
</evidence>
<organism evidence="2 3">
    <name type="scientific">Effrenium voratum</name>
    <dbReference type="NCBI Taxonomy" id="2562239"/>
    <lineage>
        <taxon>Eukaryota</taxon>
        <taxon>Sar</taxon>
        <taxon>Alveolata</taxon>
        <taxon>Dinophyceae</taxon>
        <taxon>Suessiales</taxon>
        <taxon>Symbiodiniaceae</taxon>
        <taxon>Effrenium</taxon>
    </lineage>
</organism>
<reference evidence="2" key="1">
    <citation type="submission" date="2023-08" db="EMBL/GenBank/DDBJ databases">
        <authorList>
            <person name="Chen Y."/>
            <person name="Shah S."/>
            <person name="Dougan E. K."/>
            <person name="Thang M."/>
            <person name="Chan C."/>
        </authorList>
    </citation>
    <scope>NUCLEOTIDE SEQUENCE</scope>
</reference>
<dbReference type="Proteomes" id="UP001178507">
    <property type="component" value="Unassembled WGS sequence"/>
</dbReference>
<evidence type="ECO:0000313" key="2">
    <source>
        <dbReference type="EMBL" id="CAJ1404895.1"/>
    </source>
</evidence>
<comment type="caution">
    <text evidence="2">The sequence shown here is derived from an EMBL/GenBank/DDBJ whole genome shotgun (WGS) entry which is preliminary data.</text>
</comment>
<accession>A0AA36JGE7</accession>
<feature type="compositionally biased region" description="Low complexity" evidence="1">
    <location>
        <begin position="677"/>
        <end position="693"/>
    </location>
</feature>
<proteinExistence type="predicted"/>
<dbReference type="AlphaFoldDB" id="A0AA36JGE7"/>
<keyword evidence="3" id="KW-1185">Reference proteome</keyword>
<feature type="region of interest" description="Disordered" evidence="1">
    <location>
        <begin position="666"/>
        <end position="693"/>
    </location>
</feature>
<dbReference type="EMBL" id="CAUJNA010003561">
    <property type="protein sequence ID" value="CAJ1404895.1"/>
    <property type="molecule type" value="Genomic_DNA"/>
</dbReference>
<name>A0AA36JGE7_9DINO</name>